<dbReference type="SUPFAM" id="SSF56300">
    <property type="entry name" value="Metallo-dependent phosphatases"/>
    <property type="match status" value="1"/>
</dbReference>
<dbReference type="Proteomes" id="UP000234254">
    <property type="component" value="Unassembled WGS sequence"/>
</dbReference>
<dbReference type="Pfam" id="PF09423">
    <property type="entry name" value="PhoD"/>
    <property type="match status" value="1"/>
</dbReference>
<dbReference type="Gene3D" id="3.20.20.80">
    <property type="entry name" value="Glycosidases"/>
    <property type="match status" value="1"/>
</dbReference>
<name>A0A2I1D895_ASPC2</name>
<dbReference type="CDD" id="cd06546">
    <property type="entry name" value="GH18_CTS3_chitinase"/>
    <property type="match status" value="1"/>
</dbReference>
<evidence type="ECO:0000259" key="2">
    <source>
        <dbReference type="PROSITE" id="PS51910"/>
    </source>
</evidence>
<dbReference type="GeneID" id="36545628"/>
<dbReference type="InterPro" id="IPR029052">
    <property type="entry name" value="Metallo-depent_PP-like"/>
</dbReference>
<feature type="domain" description="GH18" evidence="2">
    <location>
        <begin position="11"/>
        <end position="289"/>
    </location>
</feature>
<dbReference type="CDD" id="cd07389">
    <property type="entry name" value="MPP_PhoD"/>
    <property type="match status" value="1"/>
</dbReference>
<proteinExistence type="predicted"/>
<gene>
    <name evidence="3" type="ORF">P168DRAFT_296342</name>
</gene>
<dbReference type="InterPro" id="IPR001223">
    <property type="entry name" value="Glyco_hydro18_cat"/>
</dbReference>
<dbReference type="GO" id="GO:0003993">
    <property type="term" value="F:acid phosphatase activity"/>
    <property type="evidence" value="ECO:0007669"/>
    <property type="project" value="InterPro"/>
</dbReference>
<dbReference type="Gene3D" id="3.60.21.70">
    <property type="entry name" value="PhoD-like phosphatase"/>
    <property type="match status" value="1"/>
</dbReference>
<dbReference type="AlphaFoldDB" id="A0A2I1D895"/>
<dbReference type="RefSeq" id="XP_024694671.1">
    <property type="nucleotide sequence ID" value="XM_024838104.1"/>
</dbReference>
<evidence type="ECO:0000256" key="1">
    <source>
        <dbReference type="ARBA" id="ARBA00022729"/>
    </source>
</evidence>
<dbReference type="PANTHER" id="PTHR43606">
    <property type="entry name" value="PHOSPHATASE, PUTATIVE (AFU_ORTHOLOGUE AFUA_6G08710)-RELATED"/>
    <property type="match status" value="1"/>
</dbReference>
<dbReference type="PROSITE" id="PS51910">
    <property type="entry name" value="GH18_2"/>
    <property type="match status" value="1"/>
</dbReference>
<accession>A0A2I1D895</accession>
<dbReference type="InterPro" id="IPR008963">
    <property type="entry name" value="Purple_acid_Pase-like_N"/>
</dbReference>
<comment type="caution">
    <text evidence="3">The sequence shown here is derived from an EMBL/GenBank/DDBJ whole genome shotgun (WGS) entry which is preliminary data.</text>
</comment>
<evidence type="ECO:0000313" key="3">
    <source>
        <dbReference type="EMBL" id="PKY06077.1"/>
    </source>
</evidence>
<keyword evidence="4" id="KW-1185">Reference proteome</keyword>
<dbReference type="GO" id="GO:0046872">
    <property type="term" value="F:metal ion binding"/>
    <property type="evidence" value="ECO:0007669"/>
    <property type="project" value="InterPro"/>
</dbReference>
<dbReference type="InterPro" id="IPR038607">
    <property type="entry name" value="PhoD-like_sf"/>
</dbReference>
<dbReference type="OrthoDB" id="2100241at2759"/>
<dbReference type="GO" id="GO:0005975">
    <property type="term" value="P:carbohydrate metabolic process"/>
    <property type="evidence" value="ECO:0007669"/>
    <property type="project" value="InterPro"/>
</dbReference>
<protein>
    <submittedName>
        <fullName evidence="3">Alkaline phosphatase</fullName>
    </submittedName>
</protein>
<dbReference type="InterPro" id="IPR018946">
    <property type="entry name" value="PhoD-like_MPP"/>
</dbReference>
<dbReference type="EMBL" id="MSFM01000004">
    <property type="protein sequence ID" value="PKY06077.1"/>
    <property type="molecule type" value="Genomic_DNA"/>
</dbReference>
<evidence type="ECO:0000313" key="4">
    <source>
        <dbReference type="Proteomes" id="UP000234254"/>
    </source>
</evidence>
<dbReference type="SUPFAM" id="SSF51445">
    <property type="entry name" value="(Trans)glycosidases"/>
    <property type="match status" value="1"/>
</dbReference>
<keyword evidence="1" id="KW-0732">Signal</keyword>
<dbReference type="InterPro" id="IPR052900">
    <property type="entry name" value="Phospholipid_Metab_Enz"/>
</dbReference>
<dbReference type="InterPro" id="IPR017853">
    <property type="entry name" value="GH"/>
</dbReference>
<organism evidence="3 4">
    <name type="scientific">Aspergillus campestris (strain IBT 28561)</name>
    <dbReference type="NCBI Taxonomy" id="1392248"/>
    <lineage>
        <taxon>Eukaryota</taxon>
        <taxon>Fungi</taxon>
        <taxon>Dikarya</taxon>
        <taxon>Ascomycota</taxon>
        <taxon>Pezizomycotina</taxon>
        <taxon>Eurotiomycetes</taxon>
        <taxon>Eurotiomycetidae</taxon>
        <taxon>Eurotiales</taxon>
        <taxon>Aspergillaceae</taxon>
        <taxon>Aspergillus</taxon>
        <taxon>Aspergillus subgen. Circumdati</taxon>
    </lineage>
</organism>
<reference evidence="3" key="1">
    <citation type="submission" date="2016-12" db="EMBL/GenBank/DDBJ databases">
        <title>The genomes of Aspergillus section Nigri reveals drivers in fungal speciation.</title>
        <authorList>
            <consortium name="DOE Joint Genome Institute"/>
            <person name="Vesth T.C."/>
            <person name="Nybo J."/>
            <person name="Theobald S."/>
            <person name="Brandl J."/>
            <person name="Frisvad J.C."/>
            <person name="Nielsen K.F."/>
            <person name="Lyhne E.K."/>
            <person name="Kogle M.E."/>
            <person name="Kuo A."/>
            <person name="Riley R."/>
            <person name="Clum A."/>
            <person name="Nolan M."/>
            <person name="Lipzen A."/>
            <person name="Salamov A."/>
            <person name="Henrissat B."/>
            <person name="Wiebenga A."/>
            <person name="De vries R.P."/>
            <person name="Grigoriev I.V."/>
            <person name="Mortensen U.H."/>
            <person name="Andersen M.R."/>
            <person name="Baker S.E."/>
        </authorList>
    </citation>
    <scope>NUCLEOTIDE SEQUENCE</scope>
    <source>
        <strain evidence="3">IBT 28561</strain>
    </source>
</reference>
<sequence length="892" mass="99468">MPPIVTPPERPRLICYHQTLCPDSGPYVSLKPLVEHNTGITHVILAAFHLNDDPNHITLNNDPPHHAMYDALWEEVPLLKQSGVRVMGMLGGAAQGSFRSLDGDLEKFELYYRPLLATIQRHGLDGIDLDVEEEMSLSGIIRLIDRLKSDLGDEFIVTLAPVAAALLGIGNLSGFSYHELEQQRASKISWYNTQFYNGWGPAEDPRMYAAIVAQGWSPRRVVYGVLTNPGNGSQGYVPSDKLGPVLGQLVQQFPNFGGVMGWEYFNSKPGERQKPWQWAAEMSLSMNLRDVLMPGHVFPPVILTALVIYLSTVPSLYRETGPRTTDRSKQLPAQDSGLKTLLTGLPSPRSPLLTGLTVLINVVLGLFTLDFLLRGALLYAAADLAFTRIGYVSPQTASLFVREPDSTQLPLGVYYQEWNHKNPTPWTEDPSQWTQEGTIYALTNSTDFTASVTLKGLKPSTKYRYALSNNRTGSFTTAPLQGSEQANTLTFLTSSCMKPNFPYNPLAHPLRIYGLETMAETVRALASAARPTFMMFLGDFIYIDVPQRLGSSVAHYRSEYRRIYSSPSWSGPEELPAIDLPWIHTMDDHEIENDWSKGNTTAPYTSAVEPYIHYHVSVNPPIPASAFATPENTTYFTFTDGPASFFMLDTRAYRTEPAHPDSTILGSAQLQSLLAFIARPEPSEVHWKIVASSVPFTKNWHVGTTDTWGGFLNERRTVFEAMWRAEREQGIRIVLLSGDRHEFGATRFPDPTLSLTDDELRPDTPGEGLHEFSVGPLSMFYLPVPTYYQTDQEDVAIKYIPDGNVKYGLIDIDTVEEALDGVVISSSALTYSLYVDGEVVWKYRLSVPLHDLPAKSFKHPILPPGEVLLDERPPVAWVERIKELIGGLKSRL</sequence>
<dbReference type="PANTHER" id="PTHR43606:SF2">
    <property type="entry name" value="ALKALINE PHOSPHATASE FAMILY PROTEIN (AFU_ORTHOLOGUE AFUA_5G03860)"/>
    <property type="match status" value="1"/>
</dbReference>
<dbReference type="VEuPathDB" id="FungiDB:P168DRAFT_296342"/>
<dbReference type="SUPFAM" id="SSF49363">
    <property type="entry name" value="Purple acid phosphatase, N-terminal domain"/>
    <property type="match status" value="1"/>
</dbReference>